<dbReference type="NCBIfam" id="TIGR00099">
    <property type="entry name" value="Cof-subfamily"/>
    <property type="match status" value="1"/>
</dbReference>
<reference evidence="1" key="2">
    <citation type="journal article" date="2021" name="PeerJ">
        <title>Extensive microbial diversity within the chicken gut microbiome revealed by metagenomics and culture.</title>
        <authorList>
            <person name="Gilroy R."/>
            <person name="Ravi A."/>
            <person name="Getino M."/>
            <person name="Pursley I."/>
            <person name="Horton D.L."/>
            <person name="Alikhan N.F."/>
            <person name="Baker D."/>
            <person name="Gharbi K."/>
            <person name="Hall N."/>
            <person name="Watson M."/>
            <person name="Adriaenssens E.M."/>
            <person name="Foster-Nyarko E."/>
            <person name="Jarju S."/>
            <person name="Secka A."/>
            <person name="Antonio M."/>
            <person name="Oren A."/>
            <person name="Chaudhuri R.R."/>
            <person name="La Ragione R."/>
            <person name="Hildebrand F."/>
            <person name="Pallen M.J."/>
        </authorList>
    </citation>
    <scope>NUCLEOTIDE SEQUENCE</scope>
    <source>
        <strain evidence="1">ChiSxjej2B14-8506</strain>
    </source>
</reference>
<evidence type="ECO:0000313" key="2">
    <source>
        <dbReference type="Proteomes" id="UP000824123"/>
    </source>
</evidence>
<comment type="caution">
    <text evidence="1">The sequence shown here is derived from an EMBL/GenBank/DDBJ whole genome shotgun (WGS) entry which is preliminary data.</text>
</comment>
<proteinExistence type="predicted"/>
<dbReference type="AlphaFoldDB" id="A0A9D1LT79"/>
<dbReference type="Proteomes" id="UP000824123">
    <property type="component" value="Unassembled WGS sequence"/>
</dbReference>
<dbReference type="GO" id="GO:0016791">
    <property type="term" value="F:phosphatase activity"/>
    <property type="evidence" value="ECO:0007669"/>
    <property type="project" value="TreeGrafter"/>
</dbReference>
<dbReference type="Gene3D" id="3.40.50.1000">
    <property type="entry name" value="HAD superfamily/HAD-like"/>
    <property type="match status" value="1"/>
</dbReference>
<dbReference type="GO" id="GO:0005829">
    <property type="term" value="C:cytosol"/>
    <property type="evidence" value="ECO:0007669"/>
    <property type="project" value="TreeGrafter"/>
</dbReference>
<dbReference type="Gene3D" id="3.30.1240.10">
    <property type="match status" value="1"/>
</dbReference>
<dbReference type="PANTHER" id="PTHR10000:SF8">
    <property type="entry name" value="HAD SUPERFAMILY HYDROLASE-LIKE, TYPE 3"/>
    <property type="match status" value="1"/>
</dbReference>
<sequence length="258" mass="28125">MNIDMIVTDLDNTLLRSDKTISGYTRDVLNRCRARGVRVMFATARPPRTVRRFALGFEPDAIAYHNGALVMDGGRELCQAGISGADARRIMLRLSTELPGVTLSLEQGDQLYANFDTDIVWRGEDCVRTDFSDLPDLTVYKLIVGISSPEDIARIAPLLPDYLYAQPCENTLALIMNRRATKLGGIRDVAAAHGIPMERVAAFGDDYNDIDMLRACGVGVAVDNALPEVKAAADLLCADCDADGVAHWLETNVLGQHG</sequence>
<dbReference type="NCBIfam" id="TIGR01484">
    <property type="entry name" value="HAD-SF-IIB"/>
    <property type="match status" value="1"/>
</dbReference>
<dbReference type="SUPFAM" id="SSF56784">
    <property type="entry name" value="HAD-like"/>
    <property type="match status" value="1"/>
</dbReference>
<dbReference type="EMBL" id="DVNK01000057">
    <property type="protein sequence ID" value="HIU47490.1"/>
    <property type="molecule type" value="Genomic_DNA"/>
</dbReference>
<dbReference type="InterPro" id="IPR006379">
    <property type="entry name" value="HAD-SF_hydro_IIB"/>
</dbReference>
<reference evidence="1" key="1">
    <citation type="submission" date="2020-10" db="EMBL/GenBank/DDBJ databases">
        <authorList>
            <person name="Gilroy R."/>
        </authorList>
    </citation>
    <scope>NUCLEOTIDE SEQUENCE</scope>
    <source>
        <strain evidence="1">ChiSxjej2B14-8506</strain>
    </source>
</reference>
<dbReference type="GO" id="GO:0000287">
    <property type="term" value="F:magnesium ion binding"/>
    <property type="evidence" value="ECO:0007669"/>
    <property type="project" value="TreeGrafter"/>
</dbReference>
<evidence type="ECO:0000313" key="1">
    <source>
        <dbReference type="EMBL" id="HIU47490.1"/>
    </source>
</evidence>
<dbReference type="PANTHER" id="PTHR10000">
    <property type="entry name" value="PHOSPHOSERINE PHOSPHATASE"/>
    <property type="match status" value="1"/>
</dbReference>
<dbReference type="InterPro" id="IPR023214">
    <property type="entry name" value="HAD_sf"/>
</dbReference>
<name>A0A9D1LT79_9FIRM</name>
<dbReference type="InterPro" id="IPR000150">
    <property type="entry name" value="Cof"/>
</dbReference>
<protein>
    <submittedName>
        <fullName evidence="1">HAD family phosphatase</fullName>
    </submittedName>
</protein>
<dbReference type="InterPro" id="IPR036412">
    <property type="entry name" value="HAD-like_sf"/>
</dbReference>
<gene>
    <name evidence="1" type="ORF">IAC59_09590</name>
</gene>
<dbReference type="Pfam" id="PF08282">
    <property type="entry name" value="Hydrolase_3"/>
    <property type="match status" value="1"/>
</dbReference>
<organism evidence="1 2">
    <name type="scientific">Candidatus Fimadaptatus faecigallinarum</name>
    <dbReference type="NCBI Taxonomy" id="2840814"/>
    <lineage>
        <taxon>Bacteria</taxon>
        <taxon>Bacillati</taxon>
        <taxon>Bacillota</taxon>
        <taxon>Clostridia</taxon>
        <taxon>Eubacteriales</taxon>
        <taxon>Candidatus Fimadaptatus</taxon>
    </lineage>
</organism>
<accession>A0A9D1LT79</accession>